<dbReference type="AlphaFoldDB" id="A0AAV9ESK9"/>
<keyword evidence="1" id="KW-0862">Zinc</keyword>
<feature type="domain" description="RING-type" evidence="2">
    <location>
        <begin position="37"/>
        <end position="80"/>
    </location>
</feature>
<dbReference type="Proteomes" id="UP001180020">
    <property type="component" value="Unassembled WGS sequence"/>
</dbReference>
<dbReference type="InterPro" id="IPR013083">
    <property type="entry name" value="Znf_RING/FYVE/PHD"/>
</dbReference>
<dbReference type="SUPFAM" id="SSF57850">
    <property type="entry name" value="RING/U-box"/>
    <property type="match status" value="1"/>
</dbReference>
<accession>A0AAV9ESK9</accession>
<evidence type="ECO:0000313" key="4">
    <source>
        <dbReference type="Proteomes" id="UP001180020"/>
    </source>
</evidence>
<reference evidence="3" key="2">
    <citation type="submission" date="2023-06" db="EMBL/GenBank/DDBJ databases">
        <authorList>
            <person name="Ma L."/>
            <person name="Liu K.-W."/>
            <person name="Li Z."/>
            <person name="Hsiao Y.-Y."/>
            <person name="Qi Y."/>
            <person name="Fu T."/>
            <person name="Tang G."/>
            <person name="Zhang D."/>
            <person name="Sun W.-H."/>
            <person name="Liu D.-K."/>
            <person name="Li Y."/>
            <person name="Chen G.-Z."/>
            <person name="Liu X.-D."/>
            <person name="Liao X.-Y."/>
            <person name="Jiang Y.-T."/>
            <person name="Yu X."/>
            <person name="Hao Y."/>
            <person name="Huang J."/>
            <person name="Zhao X.-W."/>
            <person name="Ke S."/>
            <person name="Chen Y.-Y."/>
            <person name="Wu W.-L."/>
            <person name="Hsu J.-L."/>
            <person name="Lin Y.-F."/>
            <person name="Huang M.-D."/>
            <person name="Li C.-Y."/>
            <person name="Huang L."/>
            <person name="Wang Z.-W."/>
            <person name="Zhao X."/>
            <person name="Zhong W.-Y."/>
            <person name="Peng D.-H."/>
            <person name="Ahmad S."/>
            <person name="Lan S."/>
            <person name="Zhang J.-S."/>
            <person name="Tsai W.-C."/>
            <person name="Van De Peer Y."/>
            <person name="Liu Z.-J."/>
        </authorList>
    </citation>
    <scope>NUCLEOTIDE SEQUENCE</scope>
    <source>
        <strain evidence="3">CP</strain>
        <tissue evidence="3">Leaves</tissue>
    </source>
</reference>
<dbReference type="InterPro" id="IPR001841">
    <property type="entry name" value="Znf_RING"/>
</dbReference>
<sequence length="122" mass="14109">MVTLCIFITILTCFIRFTSLFIHKDRRSVQPHEPVECVVCLCEMAQADEVGGLRCGHVFHRICLERWLEHRWRSSCPLCKDDGLERSLVGGRRAAVEEVGGVAWLRFSPFGDSDACERWWLR</sequence>
<proteinExistence type="predicted"/>
<dbReference type="PANTHER" id="PTHR47258">
    <property type="match status" value="1"/>
</dbReference>
<evidence type="ECO:0000256" key="1">
    <source>
        <dbReference type="PROSITE-ProRule" id="PRU00175"/>
    </source>
</evidence>
<evidence type="ECO:0000259" key="2">
    <source>
        <dbReference type="PROSITE" id="PS50089"/>
    </source>
</evidence>
<keyword evidence="1" id="KW-0863">Zinc-finger</keyword>
<keyword evidence="1" id="KW-0479">Metal-binding</keyword>
<dbReference type="Pfam" id="PF13639">
    <property type="entry name" value="zf-RING_2"/>
    <property type="match status" value="1"/>
</dbReference>
<organism evidence="3 4">
    <name type="scientific">Acorus calamus</name>
    <name type="common">Sweet flag</name>
    <dbReference type="NCBI Taxonomy" id="4465"/>
    <lineage>
        <taxon>Eukaryota</taxon>
        <taxon>Viridiplantae</taxon>
        <taxon>Streptophyta</taxon>
        <taxon>Embryophyta</taxon>
        <taxon>Tracheophyta</taxon>
        <taxon>Spermatophyta</taxon>
        <taxon>Magnoliopsida</taxon>
        <taxon>Liliopsida</taxon>
        <taxon>Acoraceae</taxon>
        <taxon>Acorus</taxon>
    </lineage>
</organism>
<dbReference type="Gene3D" id="3.30.40.10">
    <property type="entry name" value="Zinc/RING finger domain, C3HC4 (zinc finger)"/>
    <property type="match status" value="1"/>
</dbReference>
<comment type="caution">
    <text evidence="3">The sequence shown here is derived from an EMBL/GenBank/DDBJ whole genome shotgun (WGS) entry which is preliminary data.</text>
</comment>
<gene>
    <name evidence="3" type="primary">RHA2B</name>
    <name evidence="3" type="ORF">QJS10_CPA05g00662</name>
</gene>
<dbReference type="PANTHER" id="PTHR47258:SF3">
    <property type="entry name" value="F21J9.24-RELATED"/>
    <property type="match status" value="1"/>
</dbReference>
<name>A0AAV9ESK9_ACOCL</name>
<dbReference type="PROSITE" id="PS50089">
    <property type="entry name" value="ZF_RING_2"/>
    <property type="match status" value="1"/>
</dbReference>
<keyword evidence="4" id="KW-1185">Reference proteome</keyword>
<dbReference type="EMBL" id="JAUJYO010000005">
    <property type="protein sequence ID" value="KAK1316292.1"/>
    <property type="molecule type" value="Genomic_DNA"/>
</dbReference>
<protein>
    <submittedName>
        <fullName evidence="3">E3 ubiquitin-protein ligase RHA2B</fullName>
    </submittedName>
</protein>
<reference evidence="3" key="1">
    <citation type="journal article" date="2023" name="Nat. Commun.">
        <title>Diploid and tetraploid genomes of Acorus and the evolution of monocots.</title>
        <authorList>
            <person name="Ma L."/>
            <person name="Liu K.W."/>
            <person name="Li Z."/>
            <person name="Hsiao Y.Y."/>
            <person name="Qi Y."/>
            <person name="Fu T."/>
            <person name="Tang G.D."/>
            <person name="Zhang D."/>
            <person name="Sun W.H."/>
            <person name="Liu D.K."/>
            <person name="Li Y."/>
            <person name="Chen G.Z."/>
            <person name="Liu X.D."/>
            <person name="Liao X.Y."/>
            <person name="Jiang Y.T."/>
            <person name="Yu X."/>
            <person name="Hao Y."/>
            <person name="Huang J."/>
            <person name="Zhao X.W."/>
            <person name="Ke S."/>
            <person name="Chen Y.Y."/>
            <person name="Wu W.L."/>
            <person name="Hsu J.L."/>
            <person name="Lin Y.F."/>
            <person name="Huang M.D."/>
            <person name="Li C.Y."/>
            <person name="Huang L."/>
            <person name="Wang Z.W."/>
            <person name="Zhao X."/>
            <person name="Zhong W.Y."/>
            <person name="Peng D.H."/>
            <person name="Ahmad S."/>
            <person name="Lan S."/>
            <person name="Zhang J.S."/>
            <person name="Tsai W.C."/>
            <person name="Van de Peer Y."/>
            <person name="Liu Z.J."/>
        </authorList>
    </citation>
    <scope>NUCLEOTIDE SEQUENCE</scope>
    <source>
        <strain evidence="3">CP</strain>
    </source>
</reference>
<evidence type="ECO:0000313" key="3">
    <source>
        <dbReference type="EMBL" id="KAK1316292.1"/>
    </source>
</evidence>
<dbReference type="InterPro" id="IPR044249">
    <property type="entry name" value="XERICO-like"/>
</dbReference>
<dbReference type="SMART" id="SM00184">
    <property type="entry name" value="RING"/>
    <property type="match status" value="1"/>
</dbReference>
<dbReference type="GO" id="GO:0008270">
    <property type="term" value="F:zinc ion binding"/>
    <property type="evidence" value="ECO:0007669"/>
    <property type="project" value="UniProtKB-KW"/>
</dbReference>